<dbReference type="EMBL" id="JAKTMA010000002">
    <property type="protein sequence ID" value="MCR0231379.1"/>
    <property type="molecule type" value="Genomic_DNA"/>
</dbReference>
<accession>A0A099I1S2</accession>
<feature type="transmembrane region" description="Helical" evidence="6">
    <location>
        <begin position="276"/>
        <end position="297"/>
    </location>
</feature>
<dbReference type="EMBL" id="WWTN01000009">
    <property type="protein sequence ID" value="MZH55527.1"/>
    <property type="molecule type" value="Genomic_DNA"/>
</dbReference>
<proteinExistence type="predicted"/>
<evidence type="ECO:0000256" key="2">
    <source>
        <dbReference type="ARBA" id="ARBA00022475"/>
    </source>
</evidence>
<evidence type="ECO:0000313" key="9">
    <source>
        <dbReference type="EMBL" id="MZH55527.1"/>
    </source>
</evidence>
<evidence type="ECO:0000256" key="1">
    <source>
        <dbReference type="ARBA" id="ARBA00004651"/>
    </source>
</evidence>
<dbReference type="InterPro" id="IPR001851">
    <property type="entry name" value="ABC_transp_permease"/>
</dbReference>
<feature type="transmembrane region" description="Helical" evidence="6">
    <location>
        <begin position="140"/>
        <end position="161"/>
    </location>
</feature>
<evidence type="ECO:0000256" key="6">
    <source>
        <dbReference type="SAM" id="Phobius"/>
    </source>
</evidence>
<feature type="transmembrane region" description="Helical" evidence="6">
    <location>
        <begin position="57"/>
        <end position="79"/>
    </location>
</feature>
<keyword evidence="5 6" id="KW-0472">Membrane</keyword>
<evidence type="ECO:0000313" key="8">
    <source>
        <dbReference type="EMBL" id="MCR0231379.1"/>
    </source>
</evidence>
<gene>
    <name evidence="7" type="ORF">CIAN88_20360</name>
    <name evidence="10" type="ORF">G4D54_19420</name>
    <name evidence="9" type="ORF">GT664_07100</name>
    <name evidence="8" type="ORF">MKC95_01175</name>
</gene>
<feature type="transmembrane region" description="Helical" evidence="6">
    <location>
        <begin position="218"/>
        <end position="238"/>
    </location>
</feature>
<feature type="transmembrane region" description="Helical" evidence="6">
    <location>
        <begin position="194"/>
        <end position="212"/>
    </location>
</feature>
<sequence length="304" mass="32441">MDFILDVTAQGLAYSILAIGVLLTYQVLDYADLTVEGSFPLGAAAGAMCVMHGINPFLSLIVAFIAGLAAGYATGFLHVKFGISSLLSGILVMTGLYSINLIVAGDMSNIPLFTYDTIFSYGALLGNSAGGSLGTWIVKLWPIFILLVLVLFLKLLMDWFLDTKYGFLMRIAGDNPQLIATLGKDIGHIKMNGLAISNGYAAVSGAVVSQFLKYFDITLGTGMIVMGLASVIMGLTLFKRFTFIGFTTSVILGAITYRLTIAAALKVGLPPSYLKLIMAVIFIAVLVLGNGVMGKFFHRKVQES</sequence>
<evidence type="ECO:0000313" key="12">
    <source>
        <dbReference type="Proteomes" id="UP000503330"/>
    </source>
</evidence>
<dbReference type="PANTHER" id="PTHR32196:SF69">
    <property type="entry name" value="BRANCHED-CHAIN AMINO ACID TRANSPORT SYSTEM, PERMEASE PROTEIN"/>
    <property type="match status" value="1"/>
</dbReference>
<evidence type="ECO:0000313" key="7">
    <source>
        <dbReference type="EMBL" id="KGJ51516.1"/>
    </source>
</evidence>
<evidence type="ECO:0000256" key="5">
    <source>
        <dbReference type="ARBA" id="ARBA00023136"/>
    </source>
</evidence>
<dbReference type="RefSeq" id="WP_002605881.1">
    <property type="nucleotide sequence ID" value="NZ_BAAACC010000023.1"/>
</dbReference>
<dbReference type="GO" id="GO:0005886">
    <property type="term" value="C:plasma membrane"/>
    <property type="evidence" value="ECO:0007669"/>
    <property type="project" value="UniProtKB-SubCell"/>
</dbReference>
<dbReference type="GeneID" id="61927755"/>
<dbReference type="AlphaFoldDB" id="A0A099I1S2"/>
<dbReference type="Proteomes" id="UP000604383">
    <property type="component" value="Unassembled WGS sequence"/>
</dbReference>
<dbReference type="EMBL" id="JQIF01000110">
    <property type="protein sequence ID" value="KGJ51516.1"/>
    <property type="molecule type" value="Genomic_DNA"/>
</dbReference>
<feature type="transmembrane region" description="Helical" evidence="6">
    <location>
        <begin position="243"/>
        <end position="264"/>
    </location>
</feature>
<feature type="transmembrane region" description="Helical" evidence="6">
    <location>
        <begin position="86"/>
        <end position="105"/>
    </location>
</feature>
<keyword evidence="3 6" id="KW-0812">Transmembrane</keyword>
<dbReference type="PANTHER" id="PTHR32196">
    <property type="entry name" value="ABC TRANSPORTER PERMEASE PROTEIN YPHD-RELATED-RELATED"/>
    <property type="match status" value="1"/>
</dbReference>
<protein>
    <submittedName>
        <fullName evidence="7 8">ABC transporter</fullName>
    </submittedName>
</protein>
<dbReference type="CDD" id="cd06574">
    <property type="entry name" value="TM_PBP1_branched-chain-AA_like"/>
    <property type="match status" value="1"/>
</dbReference>
<dbReference type="EMBL" id="CP048838">
    <property type="protein sequence ID" value="QJA04442.1"/>
    <property type="molecule type" value="Genomic_DNA"/>
</dbReference>
<reference evidence="10 12" key="3">
    <citation type="submission" date="2020-02" db="EMBL/GenBank/DDBJ databases">
        <authorList>
            <person name="Kociolek L.K."/>
            <person name="Ozer E.A."/>
        </authorList>
    </citation>
    <scope>NUCLEOTIDE SEQUENCE [LARGE SCALE GENOMIC DNA]</scope>
    <source>
        <strain evidence="10 12">ATCC 14501</strain>
    </source>
</reference>
<reference evidence="8" key="4">
    <citation type="journal article" date="2022" name="Clin. Infect. Dis.">
        <title>Association between Clostridium innocuum and antibiotic-associated diarrhea in adults and children: A cross-sectional study and comparative genomics analysis.</title>
        <authorList>
            <person name="Cherny K.E."/>
            <person name="Muscat E.B."/>
            <person name="Balaji A."/>
            <person name="Mukherjee J."/>
            <person name="Ozer E.A."/>
            <person name="Angarone M.P."/>
            <person name="Hauser A.R."/>
            <person name="Sichel J.S."/>
            <person name="Amponsah E."/>
            <person name="Kociolek L.K."/>
        </authorList>
    </citation>
    <scope>NUCLEOTIDE SEQUENCE</scope>
    <source>
        <strain evidence="8">NU1-AC-029v</strain>
    </source>
</reference>
<comment type="subcellular location">
    <subcellularLocation>
        <location evidence="1">Cell membrane</location>
        <topology evidence="1">Multi-pass membrane protein</topology>
    </subcellularLocation>
</comment>
<evidence type="ECO:0000256" key="3">
    <source>
        <dbReference type="ARBA" id="ARBA00022692"/>
    </source>
</evidence>
<reference evidence="9" key="2">
    <citation type="journal article" date="2019" name="Nat. Med.">
        <title>A library of human gut bacterial isolates paired with longitudinal multiomics data enables mechanistic microbiome research.</title>
        <authorList>
            <person name="Poyet M."/>
            <person name="Groussin M."/>
            <person name="Gibbons S.M."/>
            <person name="Avila-Pacheco J."/>
            <person name="Jiang X."/>
            <person name="Kearney S.M."/>
            <person name="Perrotta A.R."/>
            <person name="Berdy B."/>
            <person name="Zhao S."/>
            <person name="Lieberman T.D."/>
            <person name="Swanson P.K."/>
            <person name="Smith M."/>
            <person name="Roesemann S."/>
            <person name="Alexander J.E."/>
            <person name="Rich S.A."/>
            <person name="Livny J."/>
            <person name="Vlamakis H."/>
            <person name="Clish C."/>
            <person name="Bullock K."/>
            <person name="Deik A."/>
            <person name="Scott J."/>
            <person name="Pierce K.A."/>
            <person name="Xavier R.J."/>
            <person name="Alm E.J."/>
        </authorList>
    </citation>
    <scope>NUCLEOTIDE SEQUENCE</scope>
    <source>
        <strain evidence="9">BIOML-A12</strain>
    </source>
</reference>
<dbReference type="Proteomes" id="UP000503330">
    <property type="component" value="Chromosome"/>
</dbReference>
<feature type="transmembrane region" description="Helical" evidence="6">
    <location>
        <begin position="12"/>
        <end position="28"/>
    </location>
</feature>
<evidence type="ECO:0000313" key="10">
    <source>
        <dbReference type="EMBL" id="QJA04442.1"/>
    </source>
</evidence>
<name>A0A099I1S2_CLOIN</name>
<evidence type="ECO:0000313" key="11">
    <source>
        <dbReference type="Proteomes" id="UP000030008"/>
    </source>
</evidence>
<dbReference type="Pfam" id="PF02653">
    <property type="entry name" value="BPD_transp_2"/>
    <property type="match status" value="1"/>
</dbReference>
<dbReference type="Proteomes" id="UP001203972">
    <property type="component" value="Unassembled WGS sequence"/>
</dbReference>
<organism evidence="7 11">
    <name type="scientific">Clostridium innocuum</name>
    <dbReference type="NCBI Taxonomy" id="1522"/>
    <lineage>
        <taxon>Bacteria</taxon>
        <taxon>Bacillati</taxon>
        <taxon>Bacillota</taxon>
        <taxon>Clostridia</taxon>
        <taxon>Eubacteriales</taxon>
        <taxon>Clostridiaceae</taxon>
        <taxon>Clostridium</taxon>
    </lineage>
</organism>
<reference evidence="7 11" key="1">
    <citation type="submission" date="2014-08" db="EMBL/GenBank/DDBJ databases">
        <title>Clostridium innocuum, an unnegligible vancomycin-resistant pathogen causing extra-intestinal infections.</title>
        <authorList>
            <person name="Feng Y."/>
            <person name="Chiu C.-H."/>
        </authorList>
    </citation>
    <scope>NUCLEOTIDE SEQUENCE [LARGE SCALE GENOMIC DNA]</scope>
    <source>
        <strain evidence="7 11">AN88</strain>
    </source>
</reference>
<evidence type="ECO:0000256" key="4">
    <source>
        <dbReference type="ARBA" id="ARBA00022989"/>
    </source>
</evidence>
<keyword evidence="2" id="KW-1003">Cell membrane</keyword>
<dbReference type="Proteomes" id="UP000030008">
    <property type="component" value="Unassembled WGS sequence"/>
</dbReference>
<dbReference type="GO" id="GO:0022857">
    <property type="term" value="F:transmembrane transporter activity"/>
    <property type="evidence" value="ECO:0007669"/>
    <property type="project" value="InterPro"/>
</dbReference>
<keyword evidence="4 6" id="KW-1133">Transmembrane helix</keyword>